<dbReference type="OrthoDB" id="9785502at2"/>
<dbReference type="Pfam" id="PF00255">
    <property type="entry name" value="GSHPx"/>
    <property type="match status" value="1"/>
</dbReference>
<dbReference type="PRINTS" id="PR01011">
    <property type="entry name" value="GLUTPROXDASE"/>
</dbReference>
<reference evidence="6 7" key="1">
    <citation type="journal article" date="2019" name="Microorganisms">
        <title>Systematic Affiliation and Genome Analysis of Subtercola vilae DB165(T) with Particular Emphasis on Cold Adaptation of an Isolate from a High-Altitude Cold Volcano Lake.</title>
        <authorList>
            <person name="Villalobos A.S."/>
            <person name="Wiese J."/>
            <person name="Imhoff J.F."/>
            <person name="Dorador C."/>
            <person name="Keller A."/>
            <person name="Hentschel U."/>
        </authorList>
    </citation>
    <scope>NUCLEOTIDE SEQUENCE [LARGE SCALE GENOMIC DNA]</scope>
    <source>
        <strain evidence="6 7">DB165</strain>
    </source>
</reference>
<comment type="caution">
    <text evidence="6">The sequence shown here is derived from an EMBL/GenBank/DDBJ whole genome shotgun (WGS) entry which is preliminary data.</text>
</comment>
<dbReference type="PROSITE" id="PS51355">
    <property type="entry name" value="GLUTATHIONE_PEROXID_3"/>
    <property type="match status" value="1"/>
</dbReference>
<evidence type="ECO:0000256" key="2">
    <source>
        <dbReference type="ARBA" id="ARBA00022559"/>
    </source>
</evidence>
<feature type="active site" evidence="4">
    <location>
        <position position="37"/>
    </location>
</feature>
<dbReference type="InterPro" id="IPR029759">
    <property type="entry name" value="GPX_AS"/>
</dbReference>
<protein>
    <recommendedName>
        <fullName evidence="5">Glutathione peroxidase</fullName>
    </recommendedName>
</protein>
<evidence type="ECO:0000256" key="3">
    <source>
        <dbReference type="ARBA" id="ARBA00023002"/>
    </source>
</evidence>
<sequence length="164" mass="17744">MPSPLYDIPIQTAAGESTTLAGLSDKVVLVVNVASRCGLTPQYADLQQLQTEYADRGFTVVGFPSNQFNGQEPGTDEEIQAFCSATFGVDFPVFAKIEVNGEGRHPLYELLTTVEDESGDAGDVAWNFEKFLIAPGGEVVSRLRPKTKPTDPAFVAKIEQYLPA</sequence>
<evidence type="ECO:0000313" key="6">
    <source>
        <dbReference type="EMBL" id="TIH33466.1"/>
    </source>
</evidence>
<keyword evidence="3 5" id="KW-0560">Oxidoreductase</keyword>
<gene>
    <name evidence="6" type="ORF">D4765_14815</name>
</gene>
<dbReference type="PIRSF" id="PIRSF000303">
    <property type="entry name" value="Glutathion_perox"/>
    <property type="match status" value="1"/>
</dbReference>
<dbReference type="EMBL" id="QYRT01000035">
    <property type="protein sequence ID" value="TIH33466.1"/>
    <property type="molecule type" value="Genomic_DNA"/>
</dbReference>
<dbReference type="PANTHER" id="PTHR11592:SF40">
    <property type="entry name" value="THIOREDOXIN_GLUTATHIONE PEROXIDASE BTUE"/>
    <property type="match status" value="1"/>
</dbReference>
<dbReference type="GO" id="GO:0034599">
    <property type="term" value="P:cellular response to oxidative stress"/>
    <property type="evidence" value="ECO:0007669"/>
    <property type="project" value="TreeGrafter"/>
</dbReference>
<organism evidence="6 7">
    <name type="scientific">Subtercola vilae</name>
    <dbReference type="NCBI Taxonomy" id="2056433"/>
    <lineage>
        <taxon>Bacteria</taxon>
        <taxon>Bacillati</taxon>
        <taxon>Actinomycetota</taxon>
        <taxon>Actinomycetes</taxon>
        <taxon>Micrococcales</taxon>
        <taxon>Microbacteriaceae</taxon>
        <taxon>Subtercola</taxon>
    </lineage>
</organism>
<keyword evidence="7" id="KW-1185">Reference proteome</keyword>
<evidence type="ECO:0000256" key="4">
    <source>
        <dbReference type="PIRSR" id="PIRSR000303-1"/>
    </source>
</evidence>
<dbReference type="SUPFAM" id="SSF52833">
    <property type="entry name" value="Thioredoxin-like"/>
    <property type="match status" value="1"/>
</dbReference>
<name>A0A4T2BUK1_9MICO</name>
<dbReference type="CDD" id="cd00340">
    <property type="entry name" value="GSH_Peroxidase"/>
    <property type="match status" value="1"/>
</dbReference>
<evidence type="ECO:0000313" key="7">
    <source>
        <dbReference type="Proteomes" id="UP000306192"/>
    </source>
</evidence>
<dbReference type="AlphaFoldDB" id="A0A4T2BUK1"/>
<accession>A0A4T2BUK1</accession>
<dbReference type="PROSITE" id="PS00763">
    <property type="entry name" value="GLUTATHIONE_PEROXID_2"/>
    <property type="match status" value="1"/>
</dbReference>
<dbReference type="PANTHER" id="PTHR11592">
    <property type="entry name" value="GLUTATHIONE PEROXIDASE"/>
    <property type="match status" value="1"/>
</dbReference>
<dbReference type="RefSeq" id="WP_136643071.1">
    <property type="nucleotide sequence ID" value="NZ_QYRT01000035.1"/>
</dbReference>
<proteinExistence type="inferred from homology"/>
<dbReference type="GO" id="GO:0004601">
    <property type="term" value="F:peroxidase activity"/>
    <property type="evidence" value="ECO:0007669"/>
    <property type="project" value="UniProtKB-KW"/>
</dbReference>
<dbReference type="Proteomes" id="UP000306192">
    <property type="component" value="Unassembled WGS sequence"/>
</dbReference>
<evidence type="ECO:0000256" key="1">
    <source>
        <dbReference type="ARBA" id="ARBA00006926"/>
    </source>
</evidence>
<dbReference type="PROSITE" id="PS00460">
    <property type="entry name" value="GLUTATHIONE_PEROXID_1"/>
    <property type="match status" value="1"/>
</dbReference>
<keyword evidence="2 5" id="KW-0575">Peroxidase</keyword>
<dbReference type="InterPro" id="IPR036249">
    <property type="entry name" value="Thioredoxin-like_sf"/>
</dbReference>
<dbReference type="InterPro" id="IPR000889">
    <property type="entry name" value="Glutathione_peroxidase"/>
</dbReference>
<evidence type="ECO:0000256" key="5">
    <source>
        <dbReference type="RuleBase" id="RU000499"/>
    </source>
</evidence>
<dbReference type="FunFam" id="3.40.30.10:FF:000010">
    <property type="entry name" value="Glutathione peroxidase"/>
    <property type="match status" value="1"/>
</dbReference>
<dbReference type="Gene3D" id="3.40.30.10">
    <property type="entry name" value="Glutaredoxin"/>
    <property type="match status" value="1"/>
</dbReference>
<dbReference type="InterPro" id="IPR029760">
    <property type="entry name" value="GPX_CS"/>
</dbReference>
<comment type="similarity">
    <text evidence="1 5">Belongs to the glutathione peroxidase family.</text>
</comment>